<dbReference type="OrthoDB" id="3830579at2759"/>
<dbReference type="AlphaFoldDB" id="A0A0A2L7H6"/>
<name>A0A0A2L7H6_PENIT</name>
<organism evidence="1 2">
    <name type="scientific">Penicillium italicum</name>
    <name type="common">Blue mold</name>
    <dbReference type="NCBI Taxonomy" id="40296"/>
    <lineage>
        <taxon>Eukaryota</taxon>
        <taxon>Fungi</taxon>
        <taxon>Dikarya</taxon>
        <taxon>Ascomycota</taxon>
        <taxon>Pezizomycotina</taxon>
        <taxon>Eurotiomycetes</taxon>
        <taxon>Eurotiomycetidae</taxon>
        <taxon>Eurotiales</taxon>
        <taxon>Aspergillaceae</taxon>
        <taxon>Penicillium</taxon>
    </lineage>
</organism>
<accession>A0A0A2L7H6</accession>
<proteinExistence type="predicted"/>
<gene>
    <name evidence="1" type="ORF">PITC_058080</name>
</gene>
<sequence length="217" mass="24189">MSVVAVIQFDAKSAPSAVVNDKVQEALKGVTPRPEFVLGPQIQDQDILQITSEQNDPGSESKTQSNSLLENLHILGEPQSIFHIALNRPAFGSNGFATANVTEFALSYFPASRVTPEFQAQIQNDFLEFERIYSPAATGSRGWASGWLLEEQNHDGLNGEKANCFCVMRGWDSMDLFQKSLQSDAYKDAIPVLFNWQVPFKMFSGTFNVFIEHFELC</sequence>
<evidence type="ECO:0000313" key="2">
    <source>
        <dbReference type="Proteomes" id="UP000030104"/>
    </source>
</evidence>
<dbReference type="EMBL" id="JQGA01000514">
    <property type="protein sequence ID" value="KGO75138.1"/>
    <property type="molecule type" value="Genomic_DNA"/>
</dbReference>
<evidence type="ECO:0008006" key="3">
    <source>
        <dbReference type="Google" id="ProtNLM"/>
    </source>
</evidence>
<dbReference type="PhylomeDB" id="A0A0A2L7H6"/>
<dbReference type="Proteomes" id="UP000030104">
    <property type="component" value="Unassembled WGS sequence"/>
</dbReference>
<evidence type="ECO:0000313" key="1">
    <source>
        <dbReference type="EMBL" id="KGO75138.1"/>
    </source>
</evidence>
<reference evidence="1 2" key="1">
    <citation type="journal article" date="2015" name="Mol. Plant Microbe Interact.">
        <title>Genome, transcriptome, and functional analyses of Penicillium expansum provide new insights into secondary metabolism and pathogenicity.</title>
        <authorList>
            <person name="Ballester A.R."/>
            <person name="Marcet-Houben M."/>
            <person name="Levin E."/>
            <person name="Sela N."/>
            <person name="Selma-Lazaro C."/>
            <person name="Carmona L."/>
            <person name="Wisniewski M."/>
            <person name="Droby S."/>
            <person name="Gonzalez-Candelas L."/>
            <person name="Gabaldon T."/>
        </authorList>
    </citation>
    <scope>NUCLEOTIDE SEQUENCE [LARGE SCALE GENOMIC DNA]</scope>
    <source>
        <strain evidence="1 2">PHI-1</strain>
    </source>
</reference>
<protein>
    <recommendedName>
        <fullName evidence="3">Dimeric alpha-beta barrel</fullName>
    </recommendedName>
</protein>
<dbReference type="HOGENOM" id="CLU_1267411_0_0_1"/>
<dbReference type="OMA" id="QLTSEWH"/>
<comment type="caution">
    <text evidence="1">The sequence shown here is derived from an EMBL/GenBank/DDBJ whole genome shotgun (WGS) entry which is preliminary data.</text>
</comment>
<keyword evidence="2" id="KW-1185">Reference proteome</keyword>